<dbReference type="EMBL" id="JAUOEK010000116">
    <property type="protein sequence ID" value="MDO5970116.1"/>
    <property type="molecule type" value="Genomic_DNA"/>
</dbReference>
<reference evidence="1" key="1">
    <citation type="submission" date="2023-07" db="EMBL/GenBank/DDBJ databases">
        <title>Two novel species in the genus Flavivirga.</title>
        <authorList>
            <person name="Kwon K."/>
        </authorList>
    </citation>
    <scope>NUCLEOTIDE SEQUENCE</scope>
    <source>
        <strain evidence="1">KCTC 52353</strain>
    </source>
</reference>
<organism evidence="1 2">
    <name type="scientific">Flavivirga aquimarina</name>
    <dbReference type="NCBI Taxonomy" id="2027862"/>
    <lineage>
        <taxon>Bacteria</taxon>
        <taxon>Pseudomonadati</taxon>
        <taxon>Bacteroidota</taxon>
        <taxon>Flavobacteriia</taxon>
        <taxon>Flavobacteriales</taxon>
        <taxon>Flavobacteriaceae</taxon>
        <taxon>Flavivirga</taxon>
    </lineage>
</organism>
<protein>
    <submittedName>
        <fullName evidence="1">Uncharacterized protein</fullName>
    </submittedName>
</protein>
<evidence type="ECO:0000313" key="2">
    <source>
        <dbReference type="Proteomes" id="UP001176883"/>
    </source>
</evidence>
<evidence type="ECO:0000313" key="1">
    <source>
        <dbReference type="EMBL" id="MDO5970116.1"/>
    </source>
</evidence>
<gene>
    <name evidence="1" type="ORF">Q4Q35_09880</name>
</gene>
<name>A0ABT8WAE3_9FLAO</name>
<proteinExistence type="predicted"/>
<keyword evidence="2" id="KW-1185">Reference proteome</keyword>
<accession>A0ABT8WAE3</accession>
<dbReference type="RefSeq" id="WP_303277808.1">
    <property type="nucleotide sequence ID" value="NZ_JAUOEK010000116.1"/>
</dbReference>
<sequence length="112" mass="13056">MALTGRHTFGSIEDTRVTFVEKGASANRKDFLKKLLEYNGFEVLIQEDKKKAEEDPQLYTVAVTDMVFNPTIWVFQRKLETFDGKKVTQDYWNQETENAKPQYWNNGSSPKK</sequence>
<comment type="caution">
    <text evidence="1">The sequence shown here is derived from an EMBL/GenBank/DDBJ whole genome shotgun (WGS) entry which is preliminary data.</text>
</comment>
<dbReference type="Proteomes" id="UP001176883">
    <property type="component" value="Unassembled WGS sequence"/>
</dbReference>